<dbReference type="InterPro" id="IPR000504">
    <property type="entry name" value="RRM_dom"/>
</dbReference>
<feature type="domain" description="RRM" evidence="7">
    <location>
        <begin position="102"/>
        <end position="235"/>
    </location>
</feature>
<dbReference type="GO" id="GO:0005685">
    <property type="term" value="C:U1 snRNP"/>
    <property type="evidence" value="ECO:0007669"/>
    <property type="project" value="TreeGrafter"/>
</dbReference>
<dbReference type="AlphaFoldDB" id="A0A4U0TJ86"/>
<evidence type="ECO:0000256" key="3">
    <source>
        <dbReference type="ARBA" id="ARBA00023242"/>
    </source>
</evidence>
<dbReference type="EMBL" id="NAJL01000094">
    <property type="protein sequence ID" value="TKA21898.1"/>
    <property type="molecule type" value="Genomic_DNA"/>
</dbReference>
<accession>A0A4U0TJ86</accession>
<dbReference type="Gene3D" id="3.30.70.330">
    <property type="match status" value="1"/>
</dbReference>
<dbReference type="SMART" id="SM00360">
    <property type="entry name" value="RRM"/>
    <property type="match status" value="1"/>
</dbReference>
<comment type="caution">
    <text evidence="8">The sequence shown here is derived from an EMBL/GenBank/DDBJ whole genome shotgun (WGS) entry which is preliminary data.</text>
</comment>
<dbReference type="InterPro" id="IPR012677">
    <property type="entry name" value="Nucleotide-bd_a/b_plait_sf"/>
</dbReference>
<comment type="subcellular location">
    <subcellularLocation>
        <location evidence="1">Nucleus</location>
    </subcellularLocation>
</comment>
<dbReference type="PANTHER" id="PTHR13952">
    <property type="entry name" value="U1 SMALL NUCLEAR RIBONUCLEOPROTEIN 70 KD"/>
    <property type="match status" value="1"/>
</dbReference>
<feature type="region of interest" description="Disordered" evidence="6">
    <location>
        <begin position="160"/>
        <end position="196"/>
    </location>
</feature>
<evidence type="ECO:0000313" key="9">
    <source>
        <dbReference type="Proteomes" id="UP000308549"/>
    </source>
</evidence>
<reference evidence="8 9" key="1">
    <citation type="submission" date="2017-03" db="EMBL/GenBank/DDBJ databases">
        <title>Genomes of endolithic fungi from Antarctica.</title>
        <authorList>
            <person name="Coleine C."/>
            <person name="Masonjones S."/>
            <person name="Stajich J.E."/>
        </authorList>
    </citation>
    <scope>NUCLEOTIDE SEQUENCE [LARGE SCALE GENOMIC DNA]</scope>
    <source>
        <strain evidence="8 9">CCFEE 6315</strain>
    </source>
</reference>
<organism evidence="8 9">
    <name type="scientific">Salinomyces thailandicus</name>
    <dbReference type="NCBI Taxonomy" id="706561"/>
    <lineage>
        <taxon>Eukaryota</taxon>
        <taxon>Fungi</taxon>
        <taxon>Dikarya</taxon>
        <taxon>Ascomycota</taxon>
        <taxon>Pezizomycotina</taxon>
        <taxon>Dothideomycetes</taxon>
        <taxon>Dothideomycetidae</taxon>
        <taxon>Mycosphaerellales</taxon>
        <taxon>Teratosphaeriaceae</taxon>
        <taxon>Salinomyces</taxon>
    </lineage>
</organism>
<dbReference type="InterPro" id="IPR035979">
    <property type="entry name" value="RBD_domain_sf"/>
</dbReference>
<dbReference type="OrthoDB" id="4207594at2759"/>
<keyword evidence="9" id="KW-1185">Reference proteome</keyword>
<dbReference type="Proteomes" id="UP000308549">
    <property type="component" value="Unassembled WGS sequence"/>
</dbReference>
<dbReference type="GO" id="GO:0071004">
    <property type="term" value="C:U2-type prespliceosome"/>
    <property type="evidence" value="ECO:0007669"/>
    <property type="project" value="TreeGrafter"/>
</dbReference>
<feature type="compositionally biased region" description="Basic and acidic residues" evidence="6">
    <location>
        <begin position="160"/>
        <end position="171"/>
    </location>
</feature>
<dbReference type="Pfam" id="PF12220">
    <property type="entry name" value="U1snRNP70_N"/>
    <property type="match status" value="1"/>
</dbReference>
<evidence type="ECO:0000313" key="8">
    <source>
        <dbReference type="EMBL" id="TKA21898.1"/>
    </source>
</evidence>
<protein>
    <recommendedName>
        <fullName evidence="7">RRM domain-containing protein</fullName>
    </recommendedName>
</protein>
<keyword evidence="2 5" id="KW-0694">RNA-binding</keyword>
<dbReference type="InterPro" id="IPR022023">
    <property type="entry name" value="U1snRNP70_N"/>
</dbReference>
<feature type="compositionally biased region" description="Basic residues" evidence="6">
    <location>
        <begin position="177"/>
        <end position="196"/>
    </location>
</feature>
<dbReference type="GO" id="GO:0003729">
    <property type="term" value="F:mRNA binding"/>
    <property type="evidence" value="ECO:0007669"/>
    <property type="project" value="TreeGrafter"/>
</dbReference>
<sequence>MTDKLPPNLLALFAPRPPVRYLPPADHGPEARKTQPVTGLASYLSALRDEPAVPYEPTESWLDKRDRKVRQRQERQELLHSEAFKELYQPAADPNIRGDAFKTLFVGRLPYDAETRDLEREFGRFGAIERIRIVTDSGETEKAKAESEAQRVKEEAEAVVEAETKREKEAAESGGARRTKRVRKVTHPKGKSRKGTSRGYAFVVFEREKDMKAAYKETDHLLIRNRKVLVDVERGRTVSGWRPRRFGGGLGGRHYTKAAPPRPMGFGGPPMGPGGFRGGFRGGFNDRGGGFRGRGGFRGGGGYGGRGGVGYGAPDGAPAGPRGGYGGGYGSHGGGGGGGGRGGYSGGGGGGYDDRSSRNANYEPLPPRGGGYRDRDGGSGGYAGQKRPYEGGSYDEPRSRRRF</sequence>
<dbReference type="GO" id="GO:0030619">
    <property type="term" value="F:U1 snRNA binding"/>
    <property type="evidence" value="ECO:0007669"/>
    <property type="project" value="TreeGrafter"/>
</dbReference>
<dbReference type="PROSITE" id="PS50102">
    <property type="entry name" value="RRM"/>
    <property type="match status" value="1"/>
</dbReference>
<dbReference type="GO" id="GO:0071011">
    <property type="term" value="C:precatalytic spliceosome"/>
    <property type="evidence" value="ECO:0007669"/>
    <property type="project" value="TreeGrafter"/>
</dbReference>
<evidence type="ECO:0000256" key="6">
    <source>
        <dbReference type="SAM" id="MobiDB-lite"/>
    </source>
</evidence>
<dbReference type="GO" id="GO:0000398">
    <property type="term" value="P:mRNA splicing, via spliceosome"/>
    <property type="evidence" value="ECO:0007669"/>
    <property type="project" value="TreeGrafter"/>
</dbReference>
<evidence type="ECO:0000256" key="4">
    <source>
        <dbReference type="ARBA" id="ARBA00023274"/>
    </source>
</evidence>
<proteinExistence type="predicted"/>
<evidence type="ECO:0000259" key="7">
    <source>
        <dbReference type="PROSITE" id="PS50102"/>
    </source>
</evidence>
<evidence type="ECO:0000256" key="1">
    <source>
        <dbReference type="ARBA" id="ARBA00004123"/>
    </source>
</evidence>
<dbReference type="PANTHER" id="PTHR13952:SF5">
    <property type="entry name" value="U1 SMALL NUCLEAR RIBONUCLEOPROTEIN 70 KDA"/>
    <property type="match status" value="1"/>
</dbReference>
<keyword evidence="4" id="KW-0687">Ribonucleoprotein</keyword>
<name>A0A4U0TJ86_9PEZI</name>
<dbReference type="SUPFAM" id="SSF54928">
    <property type="entry name" value="RNA-binding domain, RBD"/>
    <property type="match status" value="1"/>
</dbReference>
<keyword evidence="3" id="KW-0539">Nucleus</keyword>
<gene>
    <name evidence="8" type="ORF">B0A50_08595</name>
</gene>
<feature type="compositionally biased region" description="Gly residues" evidence="6">
    <location>
        <begin position="321"/>
        <end position="351"/>
    </location>
</feature>
<dbReference type="Pfam" id="PF00076">
    <property type="entry name" value="RRM_1"/>
    <property type="match status" value="2"/>
</dbReference>
<evidence type="ECO:0000256" key="5">
    <source>
        <dbReference type="PROSITE-ProRule" id="PRU00176"/>
    </source>
</evidence>
<dbReference type="InterPro" id="IPR051183">
    <property type="entry name" value="U1_U11-U12_snRNP_70-35kDa"/>
</dbReference>
<feature type="region of interest" description="Disordered" evidence="6">
    <location>
        <begin position="314"/>
        <end position="403"/>
    </location>
</feature>
<evidence type="ECO:0000256" key="2">
    <source>
        <dbReference type="ARBA" id="ARBA00022884"/>
    </source>
</evidence>